<dbReference type="PROSITE" id="PS51900">
    <property type="entry name" value="CB"/>
    <property type="match status" value="1"/>
</dbReference>
<dbReference type="PROSITE" id="PS51898">
    <property type="entry name" value="TYR_RECOMBINASE"/>
    <property type="match status" value="1"/>
</dbReference>
<dbReference type="GO" id="GO:0015074">
    <property type="term" value="P:DNA integration"/>
    <property type="evidence" value="ECO:0007669"/>
    <property type="project" value="UniProtKB-KW"/>
</dbReference>
<dbReference type="PANTHER" id="PTHR30349:SF81">
    <property type="entry name" value="TYROSINE RECOMBINASE XERC"/>
    <property type="match status" value="1"/>
</dbReference>
<keyword evidence="1" id="KW-0229">DNA integration</keyword>
<dbReference type="InterPro" id="IPR011010">
    <property type="entry name" value="DNA_brk_join_enz"/>
</dbReference>
<feature type="domain" description="Tyr recombinase" evidence="5">
    <location>
        <begin position="119"/>
        <end position="295"/>
    </location>
</feature>
<dbReference type="InterPro" id="IPR002104">
    <property type="entry name" value="Integrase_catalytic"/>
</dbReference>
<dbReference type="AlphaFoldDB" id="A0A502CY94"/>
<dbReference type="InterPro" id="IPR013762">
    <property type="entry name" value="Integrase-like_cat_sf"/>
</dbReference>
<proteinExistence type="predicted"/>
<dbReference type="EMBL" id="RCZM01000002">
    <property type="protein sequence ID" value="TPG17803.1"/>
    <property type="molecule type" value="Genomic_DNA"/>
</dbReference>
<dbReference type="InterPro" id="IPR050090">
    <property type="entry name" value="Tyrosine_recombinase_XerCD"/>
</dbReference>
<evidence type="ECO:0000256" key="4">
    <source>
        <dbReference type="PROSITE-ProRule" id="PRU01248"/>
    </source>
</evidence>
<keyword evidence="2 4" id="KW-0238">DNA-binding</keyword>
<evidence type="ECO:0000256" key="2">
    <source>
        <dbReference type="ARBA" id="ARBA00023125"/>
    </source>
</evidence>
<dbReference type="OrthoDB" id="4137935at2"/>
<evidence type="ECO:0000313" key="7">
    <source>
        <dbReference type="EMBL" id="TPG17803.1"/>
    </source>
</evidence>
<dbReference type="InterPro" id="IPR044068">
    <property type="entry name" value="CB"/>
</dbReference>
<evidence type="ECO:0000313" key="8">
    <source>
        <dbReference type="Proteomes" id="UP000317722"/>
    </source>
</evidence>
<name>A0A502CY94_9MICO</name>
<reference evidence="7 8" key="1">
    <citation type="journal article" date="2019" name="Environ. Microbiol.">
        <title>Species interactions and distinct microbial communities in high Arctic permafrost affected cryosols are associated with the CH4 and CO2 gas fluxes.</title>
        <authorList>
            <person name="Altshuler I."/>
            <person name="Hamel J."/>
            <person name="Turney S."/>
            <person name="Magnuson E."/>
            <person name="Levesque R."/>
            <person name="Greer C."/>
            <person name="Whyte L.G."/>
        </authorList>
    </citation>
    <scope>NUCLEOTIDE SEQUENCE [LARGE SCALE GENOMIC DNA]</scope>
    <source>
        <strain evidence="7 8">S9.3A</strain>
    </source>
</reference>
<accession>A0A502CY94</accession>
<dbReference type="GO" id="GO:0006310">
    <property type="term" value="P:DNA recombination"/>
    <property type="evidence" value="ECO:0007669"/>
    <property type="project" value="UniProtKB-KW"/>
</dbReference>
<gene>
    <name evidence="7" type="ORF">EAH86_05015</name>
</gene>
<dbReference type="InterPro" id="IPR004107">
    <property type="entry name" value="Integrase_SAM-like_N"/>
</dbReference>
<dbReference type="Gene3D" id="1.10.150.130">
    <property type="match status" value="1"/>
</dbReference>
<keyword evidence="8" id="KW-1185">Reference proteome</keyword>
<feature type="domain" description="Core-binding (CB)" evidence="6">
    <location>
        <begin position="16"/>
        <end position="96"/>
    </location>
</feature>
<evidence type="ECO:0000256" key="1">
    <source>
        <dbReference type="ARBA" id="ARBA00022908"/>
    </source>
</evidence>
<protein>
    <submittedName>
        <fullName evidence="7">Integrase</fullName>
    </submittedName>
</protein>
<dbReference type="Pfam" id="PF00589">
    <property type="entry name" value="Phage_integrase"/>
    <property type="match status" value="1"/>
</dbReference>
<dbReference type="GO" id="GO:0003677">
    <property type="term" value="F:DNA binding"/>
    <property type="evidence" value="ECO:0007669"/>
    <property type="project" value="UniProtKB-UniRule"/>
</dbReference>
<dbReference type="PANTHER" id="PTHR30349">
    <property type="entry name" value="PHAGE INTEGRASE-RELATED"/>
    <property type="match status" value="1"/>
</dbReference>
<sequence>MPDSTALLPFQPTSMSTAQLAAVSYLARYSGHTHALYEYQLREWFSWCEVHGLDPLVGVQRAHVELYIRPLGDRGLMDSSVVTMMHAVRGFFRFAHIDGLITSDPVVYARLPKVHRDESRTQGLDRLELIRFLQVAQTITVHHGALAYLLGINALRASEAAAVRIEHYAETLRGHRVLHLVGKGNKPATMPITVPVLRVLEACRGVRTSGPLILRPLTGNPIDRRDVYRMIARIAKGAGIPRHISPHSLRHAAITNALDAGVPLRDAQILARHADPRTTEHYDRARGNLDRHGVHFLTAYVAGV</sequence>
<evidence type="ECO:0000256" key="3">
    <source>
        <dbReference type="ARBA" id="ARBA00023172"/>
    </source>
</evidence>
<dbReference type="Gene3D" id="1.10.443.10">
    <property type="entry name" value="Intergrase catalytic core"/>
    <property type="match status" value="1"/>
</dbReference>
<organism evidence="7 8">
    <name type="scientific">Pedococcus bigeumensis</name>
    <dbReference type="NCBI Taxonomy" id="433644"/>
    <lineage>
        <taxon>Bacteria</taxon>
        <taxon>Bacillati</taxon>
        <taxon>Actinomycetota</taxon>
        <taxon>Actinomycetes</taxon>
        <taxon>Micrococcales</taxon>
        <taxon>Intrasporangiaceae</taxon>
        <taxon>Pedococcus</taxon>
    </lineage>
</organism>
<evidence type="ECO:0000259" key="5">
    <source>
        <dbReference type="PROSITE" id="PS51898"/>
    </source>
</evidence>
<keyword evidence="3" id="KW-0233">DNA recombination</keyword>
<dbReference type="SUPFAM" id="SSF56349">
    <property type="entry name" value="DNA breaking-rejoining enzymes"/>
    <property type="match status" value="1"/>
</dbReference>
<dbReference type="Pfam" id="PF02899">
    <property type="entry name" value="Phage_int_SAM_1"/>
    <property type="match status" value="1"/>
</dbReference>
<comment type="caution">
    <text evidence="7">The sequence shown here is derived from an EMBL/GenBank/DDBJ whole genome shotgun (WGS) entry which is preliminary data.</text>
</comment>
<dbReference type="InterPro" id="IPR010998">
    <property type="entry name" value="Integrase_recombinase_N"/>
</dbReference>
<evidence type="ECO:0000259" key="6">
    <source>
        <dbReference type="PROSITE" id="PS51900"/>
    </source>
</evidence>
<dbReference type="Proteomes" id="UP000317722">
    <property type="component" value="Unassembled WGS sequence"/>
</dbReference>